<organism evidence="2 3">
    <name type="scientific">Mongoliibacter ruber</name>
    <dbReference type="NCBI Taxonomy" id="1750599"/>
    <lineage>
        <taxon>Bacteria</taxon>
        <taxon>Pseudomonadati</taxon>
        <taxon>Bacteroidota</taxon>
        <taxon>Cytophagia</taxon>
        <taxon>Cytophagales</taxon>
        <taxon>Cyclobacteriaceae</taxon>
        <taxon>Mongoliibacter</taxon>
    </lineage>
</organism>
<feature type="signal peptide" evidence="1">
    <location>
        <begin position="1"/>
        <end position="24"/>
    </location>
</feature>
<dbReference type="RefSeq" id="WP_146131431.1">
    <property type="nucleotide sequence ID" value="NZ_PVTR01000008.1"/>
</dbReference>
<proteinExistence type="predicted"/>
<dbReference type="AlphaFoldDB" id="A0A2T0WJ45"/>
<evidence type="ECO:0000256" key="1">
    <source>
        <dbReference type="SAM" id="SignalP"/>
    </source>
</evidence>
<feature type="chain" id="PRO_5015652879" description="6-bladed beta-propeller protein" evidence="1">
    <location>
        <begin position="25"/>
        <end position="380"/>
    </location>
</feature>
<name>A0A2T0WJ45_9BACT</name>
<evidence type="ECO:0008006" key="4">
    <source>
        <dbReference type="Google" id="ProtNLM"/>
    </source>
</evidence>
<keyword evidence="1" id="KW-0732">Signal</keyword>
<dbReference type="InterPro" id="IPR011044">
    <property type="entry name" value="Quino_amine_DH_bsu"/>
</dbReference>
<dbReference type="Proteomes" id="UP000238157">
    <property type="component" value="Unassembled WGS sequence"/>
</dbReference>
<keyword evidence="3" id="KW-1185">Reference proteome</keyword>
<evidence type="ECO:0000313" key="3">
    <source>
        <dbReference type="Proteomes" id="UP000238157"/>
    </source>
</evidence>
<sequence length="380" mass="43753">MRKILRLIASISFLQLMTSPFIQAQVKLEKVNEFRIASFETFDIVDYDPEKKNYLAYAPRVSGFEVVVIDEKGRVLSKKNLQGQGPEQFNSALNFLGFSGSENILVITPNELITYDNQLNYKGRKKLLVEDIFVTSRLTSAPIFYYPEDKQGKQVYAVAPSLTSVFMTVSSLENQFLVKFFDPDSNKQISFLPLKDRSIYGKLDKSVFPMYAPIVTIDRNKKTLYATATLDGEISVMDIPSGKVISTVKINHGKFGSFNKFPVSDRSLSSYSQYTLASMNQKLVSIEDGVFVLDYVREIEKEVFERNYQEDPKYHHFQDPKYHRMIFFDEKIQLSNDIPMPKNGKLMISLPGNRLLFKIVDPEVELDFIRYEVYKVVLNK</sequence>
<dbReference type="EMBL" id="PVTR01000008">
    <property type="protein sequence ID" value="PRY86733.1"/>
    <property type="molecule type" value="Genomic_DNA"/>
</dbReference>
<evidence type="ECO:0000313" key="2">
    <source>
        <dbReference type="EMBL" id="PRY86733.1"/>
    </source>
</evidence>
<protein>
    <recommendedName>
        <fullName evidence="4">6-bladed beta-propeller protein</fullName>
    </recommendedName>
</protein>
<dbReference type="SUPFAM" id="SSF50969">
    <property type="entry name" value="YVTN repeat-like/Quinoprotein amine dehydrogenase"/>
    <property type="match status" value="1"/>
</dbReference>
<reference evidence="2 3" key="1">
    <citation type="submission" date="2018-03" db="EMBL/GenBank/DDBJ databases">
        <title>Genomic Encyclopedia of Archaeal and Bacterial Type Strains, Phase II (KMG-II): from individual species to whole genera.</title>
        <authorList>
            <person name="Goeker M."/>
        </authorList>
    </citation>
    <scope>NUCLEOTIDE SEQUENCE [LARGE SCALE GENOMIC DNA]</scope>
    <source>
        <strain evidence="2 3">DSM 27929</strain>
    </source>
</reference>
<dbReference type="OrthoDB" id="817877at2"/>
<accession>A0A2T0WJ45</accession>
<gene>
    <name evidence="2" type="ORF">CLW00_108224</name>
</gene>
<comment type="caution">
    <text evidence="2">The sequence shown here is derived from an EMBL/GenBank/DDBJ whole genome shotgun (WGS) entry which is preliminary data.</text>
</comment>